<dbReference type="InterPro" id="IPR036259">
    <property type="entry name" value="MFS_trans_sf"/>
</dbReference>
<organism evidence="6 7">
    <name type="scientific">Alicyclobacillus fastidiosus</name>
    <dbReference type="NCBI Taxonomy" id="392011"/>
    <lineage>
        <taxon>Bacteria</taxon>
        <taxon>Bacillati</taxon>
        <taxon>Bacillota</taxon>
        <taxon>Bacilli</taxon>
        <taxon>Bacillales</taxon>
        <taxon>Alicyclobacillaceae</taxon>
        <taxon>Alicyclobacillus</taxon>
    </lineage>
</organism>
<comment type="caution">
    <text evidence="6">The sequence shown here is derived from an EMBL/GenBank/DDBJ whole genome shotgun (WGS) entry which is preliminary data.</text>
</comment>
<keyword evidence="2" id="KW-0813">Transport</keyword>
<evidence type="ECO:0000256" key="1">
    <source>
        <dbReference type="ARBA" id="ARBA00004127"/>
    </source>
</evidence>
<sequence length="104" mass="10868">MRDTNHKALIVIGLGFGVLFNNNLIVQESVPKAQSGIALSTITLFQSIGMTIGVSIHGSLLPTNITSGVRTVANSLPRSSAKALVQATNGNIPQSPYGRLPRSA</sequence>
<dbReference type="RefSeq" id="WP_275473010.1">
    <property type="nucleotide sequence ID" value="NZ_CP162940.1"/>
</dbReference>
<comment type="subcellular location">
    <subcellularLocation>
        <location evidence="1">Endomembrane system</location>
        <topology evidence="1">Multi-pass membrane protein</topology>
    </subcellularLocation>
</comment>
<dbReference type="PANTHER" id="PTHR23501:SF191">
    <property type="entry name" value="VACUOLAR BASIC AMINO ACID TRANSPORTER 4"/>
    <property type="match status" value="1"/>
</dbReference>
<evidence type="ECO:0000256" key="2">
    <source>
        <dbReference type="ARBA" id="ARBA00022448"/>
    </source>
</evidence>
<keyword evidence="3" id="KW-0812">Transmembrane</keyword>
<dbReference type="PANTHER" id="PTHR23501">
    <property type="entry name" value="MAJOR FACILITATOR SUPERFAMILY"/>
    <property type="match status" value="1"/>
</dbReference>
<evidence type="ECO:0000256" key="5">
    <source>
        <dbReference type="ARBA" id="ARBA00023136"/>
    </source>
</evidence>
<name>A0ABV5AJQ4_9BACL</name>
<evidence type="ECO:0000313" key="7">
    <source>
        <dbReference type="Proteomes" id="UP001579974"/>
    </source>
</evidence>
<proteinExistence type="predicted"/>
<evidence type="ECO:0000256" key="4">
    <source>
        <dbReference type="ARBA" id="ARBA00022989"/>
    </source>
</evidence>
<gene>
    <name evidence="6" type="ORF">KKP3000_001707</name>
</gene>
<keyword evidence="5" id="KW-0472">Membrane</keyword>
<protein>
    <recommendedName>
        <fullName evidence="8">Major facilitator superfamily (MFS) profile domain-containing protein</fullName>
    </recommendedName>
</protein>
<reference evidence="6 7" key="1">
    <citation type="journal article" date="2024" name="Int. J. Mol. Sci.">
        <title>Exploration of Alicyclobacillus spp. Genome in Search of Antibiotic Resistance.</title>
        <authorList>
            <person name="Bucka-Kolendo J."/>
            <person name="Kiousi D.E."/>
            <person name="Dekowska A."/>
            <person name="Mikolajczuk-Szczyrba A."/>
            <person name="Karadedos D.M."/>
            <person name="Michael P."/>
            <person name="Galanis A."/>
            <person name="Sokolowska B."/>
        </authorList>
    </citation>
    <scope>NUCLEOTIDE SEQUENCE [LARGE SCALE GENOMIC DNA]</scope>
    <source>
        <strain evidence="6 7">KKP 3000</strain>
    </source>
</reference>
<dbReference type="SUPFAM" id="SSF103473">
    <property type="entry name" value="MFS general substrate transporter"/>
    <property type="match status" value="1"/>
</dbReference>
<accession>A0ABV5AJQ4</accession>
<evidence type="ECO:0000313" key="6">
    <source>
        <dbReference type="EMBL" id="MFB5192503.1"/>
    </source>
</evidence>
<keyword evidence="4" id="KW-1133">Transmembrane helix</keyword>
<evidence type="ECO:0000256" key="3">
    <source>
        <dbReference type="ARBA" id="ARBA00022692"/>
    </source>
</evidence>
<keyword evidence="7" id="KW-1185">Reference proteome</keyword>
<dbReference type="Proteomes" id="UP001579974">
    <property type="component" value="Unassembled WGS sequence"/>
</dbReference>
<dbReference type="EMBL" id="JBDXSU010000023">
    <property type="protein sequence ID" value="MFB5192503.1"/>
    <property type="molecule type" value="Genomic_DNA"/>
</dbReference>
<evidence type="ECO:0008006" key="8">
    <source>
        <dbReference type="Google" id="ProtNLM"/>
    </source>
</evidence>